<feature type="transmembrane region" description="Helical" evidence="8">
    <location>
        <begin position="212"/>
        <end position="234"/>
    </location>
</feature>
<dbReference type="PANTHER" id="PTHR36838:SF1">
    <property type="entry name" value="SLR1864 PROTEIN"/>
    <property type="match status" value="1"/>
</dbReference>
<keyword evidence="3" id="KW-0813">Transport</keyword>
<comment type="caution">
    <text evidence="9">The sequence shown here is derived from an EMBL/GenBank/DDBJ whole genome shotgun (WGS) entry which is preliminary data.</text>
</comment>
<dbReference type="GO" id="GO:0005886">
    <property type="term" value="C:plasma membrane"/>
    <property type="evidence" value="ECO:0007669"/>
    <property type="project" value="UniProtKB-SubCell"/>
</dbReference>
<evidence type="ECO:0000256" key="3">
    <source>
        <dbReference type="ARBA" id="ARBA00022448"/>
    </source>
</evidence>
<evidence type="ECO:0000256" key="6">
    <source>
        <dbReference type="ARBA" id="ARBA00022989"/>
    </source>
</evidence>
<reference evidence="9" key="2">
    <citation type="submission" date="2021-04" db="EMBL/GenBank/DDBJ databases">
        <authorList>
            <person name="Gilroy R."/>
        </authorList>
    </citation>
    <scope>NUCLEOTIDE SEQUENCE</scope>
    <source>
        <strain evidence="9">CHK193-4272</strain>
    </source>
</reference>
<feature type="transmembrane region" description="Helical" evidence="8">
    <location>
        <begin position="91"/>
        <end position="110"/>
    </location>
</feature>
<sequence>MLEMFIILIVGIIAFKTGIIDEKANKRLSNLLLMIVSPLVIVVSYQLEFDSELLHGLILALIASIITYIVTILVSKPLISKQNINYSVEKIAALYSNCGFIGIPLINGILGAEGVFYMTAYMTVFNILVWTHGILVMEKNANIKNAWRNLITPAVIAVFVGLVLFLFRIKLPEIIYSPVDIIASMNTPLAMIVAGCNIAQSNLKNSLKKTRIYYVCFLKLVLFPIICIPVLMLMHISFEIAFTVWIGVACPTGATVIMFAERHEKDALYASEIFVISTVLSMVSIPLLSIIANNLLK</sequence>
<dbReference type="Pfam" id="PF03547">
    <property type="entry name" value="Mem_trans"/>
    <property type="match status" value="2"/>
</dbReference>
<feature type="transmembrane region" description="Helical" evidence="8">
    <location>
        <begin position="240"/>
        <end position="260"/>
    </location>
</feature>
<proteinExistence type="inferred from homology"/>
<dbReference type="PANTHER" id="PTHR36838">
    <property type="entry name" value="AUXIN EFFLUX CARRIER FAMILY PROTEIN"/>
    <property type="match status" value="1"/>
</dbReference>
<keyword evidence="5 8" id="KW-0812">Transmembrane</keyword>
<keyword evidence="4" id="KW-1003">Cell membrane</keyword>
<dbReference type="GO" id="GO:0055085">
    <property type="term" value="P:transmembrane transport"/>
    <property type="evidence" value="ECO:0007669"/>
    <property type="project" value="InterPro"/>
</dbReference>
<feature type="transmembrane region" description="Helical" evidence="8">
    <location>
        <begin position="267"/>
        <end position="292"/>
    </location>
</feature>
<feature type="transmembrane region" description="Helical" evidence="8">
    <location>
        <begin position="53"/>
        <end position="79"/>
    </location>
</feature>
<dbReference type="EMBL" id="DXIE01000035">
    <property type="protein sequence ID" value="HIV62435.1"/>
    <property type="molecule type" value="Genomic_DNA"/>
</dbReference>
<dbReference type="Proteomes" id="UP000886808">
    <property type="component" value="Unassembled WGS sequence"/>
</dbReference>
<accession>A0A9D1PIT6</accession>
<feature type="transmembrane region" description="Helical" evidence="8">
    <location>
        <begin position="149"/>
        <end position="169"/>
    </location>
</feature>
<dbReference type="InterPro" id="IPR004776">
    <property type="entry name" value="Mem_transp_PIN-like"/>
</dbReference>
<keyword evidence="7 8" id="KW-0472">Membrane</keyword>
<keyword evidence="6 8" id="KW-1133">Transmembrane helix</keyword>
<reference evidence="9" key="1">
    <citation type="journal article" date="2021" name="PeerJ">
        <title>Extensive microbial diversity within the chicken gut microbiome revealed by metagenomics and culture.</title>
        <authorList>
            <person name="Gilroy R."/>
            <person name="Ravi A."/>
            <person name="Getino M."/>
            <person name="Pursley I."/>
            <person name="Horton D.L."/>
            <person name="Alikhan N.F."/>
            <person name="Baker D."/>
            <person name="Gharbi K."/>
            <person name="Hall N."/>
            <person name="Watson M."/>
            <person name="Adriaenssens E.M."/>
            <person name="Foster-Nyarko E."/>
            <person name="Jarju S."/>
            <person name="Secka A."/>
            <person name="Antonio M."/>
            <person name="Oren A."/>
            <person name="Chaudhuri R.R."/>
            <person name="La Ragione R."/>
            <person name="Hildebrand F."/>
            <person name="Pallen M.J."/>
        </authorList>
    </citation>
    <scope>NUCLEOTIDE SEQUENCE</scope>
    <source>
        <strain evidence="9">CHK193-4272</strain>
    </source>
</reference>
<dbReference type="AlphaFoldDB" id="A0A9D1PIT6"/>
<feature type="transmembrane region" description="Helical" evidence="8">
    <location>
        <begin position="6"/>
        <end position="21"/>
    </location>
</feature>
<evidence type="ECO:0000256" key="5">
    <source>
        <dbReference type="ARBA" id="ARBA00022692"/>
    </source>
</evidence>
<feature type="transmembrane region" description="Helical" evidence="8">
    <location>
        <begin position="181"/>
        <end position="200"/>
    </location>
</feature>
<comment type="similarity">
    <text evidence="2">Belongs to the auxin efflux carrier (TC 2.A.69) family.</text>
</comment>
<dbReference type="InterPro" id="IPR038770">
    <property type="entry name" value="Na+/solute_symporter_sf"/>
</dbReference>
<evidence type="ECO:0000256" key="8">
    <source>
        <dbReference type="SAM" id="Phobius"/>
    </source>
</evidence>
<evidence type="ECO:0000256" key="4">
    <source>
        <dbReference type="ARBA" id="ARBA00022475"/>
    </source>
</evidence>
<organism evidence="9 10">
    <name type="scientific">Candidatus Butyricicoccus avistercoris</name>
    <dbReference type="NCBI Taxonomy" id="2838518"/>
    <lineage>
        <taxon>Bacteria</taxon>
        <taxon>Bacillati</taxon>
        <taxon>Bacillota</taxon>
        <taxon>Clostridia</taxon>
        <taxon>Eubacteriales</taxon>
        <taxon>Butyricicoccaceae</taxon>
        <taxon>Butyricicoccus</taxon>
    </lineage>
</organism>
<dbReference type="Gene3D" id="1.20.1530.20">
    <property type="match status" value="1"/>
</dbReference>
<feature type="transmembrane region" description="Helical" evidence="8">
    <location>
        <begin position="28"/>
        <end position="47"/>
    </location>
</feature>
<name>A0A9D1PIT6_9FIRM</name>
<evidence type="ECO:0000313" key="10">
    <source>
        <dbReference type="Proteomes" id="UP000886808"/>
    </source>
</evidence>
<feature type="transmembrane region" description="Helical" evidence="8">
    <location>
        <begin position="116"/>
        <end position="137"/>
    </location>
</feature>
<evidence type="ECO:0000313" key="9">
    <source>
        <dbReference type="EMBL" id="HIV62435.1"/>
    </source>
</evidence>
<gene>
    <name evidence="9" type="ORF">H9746_06310</name>
</gene>
<evidence type="ECO:0000256" key="1">
    <source>
        <dbReference type="ARBA" id="ARBA00004651"/>
    </source>
</evidence>
<evidence type="ECO:0000256" key="7">
    <source>
        <dbReference type="ARBA" id="ARBA00023136"/>
    </source>
</evidence>
<evidence type="ECO:0000256" key="2">
    <source>
        <dbReference type="ARBA" id="ARBA00010145"/>
    </source>
</evidence>
<protein>
    <submittedName>
        <fullName evidence="9">AEC family transporter</fullName>
    </submittedName>
</protein>
<comment type="subcellular location">
    <subcellularLocation>
        <location evidence="1">Cell membrane</location>
        <topology evidence="1">Multi-pass membrane protein</topology>
    </subcellularLocation>
</comment>